<dbReference type="Proteomes" id="UP000306236">
    <property type="component" value="Unassembled WGS sequence"/>
</dbReference>
<sequence>MLETQREGSVPVSNTGSADNNHMEREAMRALTLLGRLFMACLLLSMGLAQASSIDIPKEPLVWVDTPNEQAGLPAKDFAFELQLFNLKDSTTGQIRFEVTEANHQDTSGLSIPAVTIQTSDAQATVTATPRLLKEGWYTVAVLTEAAQFERRNTMHILFVNGQVFYDWEGADLINSIVRHNLQSNAEYKQLQAQAREAKAIRSKTVPVNAEAEPAERFLSANEQNALNALKQSEKQRLLQDIRQLTGLENISKAGASTPAAGERVTVTVQWPTDATQATFLPLHGAPIEIINIDEIGLFDDGVFAKGVLDANGQFTFTSPVNNLKYRVKIGATHSSFKVLVSDQNDGDAPLVVQYDQAATIDIRTDITNGISAPFANSWAAFQAMYDMASNAQGFTGMAAPQLDFVLTNALSRDGGAPTIDFAYYTSPNMEWLGIPIPWTSVPQIVLGGGNFFDWDVFSHEYGHAVADQNNSIISVGGPHNGENQYDYASNTATFHNKQKANRLAMNEAYGTWFGVAFWQYSSYKGKIPLVGDTKYRDVTSTNAVFEYDLEDNAGAVFSYTNMFGEDSEIGVGRLLWDLTDAVNEDNVRATCSKYCKDAITVPMAGLMSQTIAGKQLDGISDFHREFYRYYVGKPIGDLDSVGQIDSAALKKAIQVGSVFAEFGIAANINQTNNSDPFKDIGNPALRNLDTQPVELVWEQHKTGTMPGLDQFEILFYNQAMDTLVYKTDTITLSPTGKRYTYQMPKAQAEALVQAATQLPYQAEHTLVVMIKGTATGVGAAGISTGPYYSNAEEFKLATDQRYSVIAVDSSGSNLNTDPNRLRVSAGNAMLGNMAARNDRIRTGNETGKLMSVAAIDFDSNVRVISHFADPNGLNFNSIDSYGGTEIGLAINHSVAMIQGVRPTPNPLPAIDANTPRIYALTDMEDAGSDVVPAIQNAGQNNIVFNLGHLVPLSIKKAPVGRAGEGIALKVAEPMDNIIAATLATGGSYATLENAESQEAWVALMDEINNTAPAERTTINLPLNIKLYGLAQDTGLPEPTYVFTAVDHGTVAVTVDGKGNFIPALTVDGAAGQEDIGQDQYQREFSVAKGQSYSIKINEADTAAGLYSIVLRQTSITQTPPVVVPAAAVPVPSLNVWALALLAALLGMVAMQTRRRF</sequence>
<evidence type="ECO:0000256" key="1">
    <source>
        <dbReference type="SAM" id="MobiDB-lite"/>
    </source>
</evidence>
<name>A0A4S5BRY8_9BURK</name>
<dbReference type="NCBIfam" id="TIGR04174">
    <property type="entry name" value="IPTL_CTERM"/>
    <property type="match status" value="1"/>
</dbReference>
<feature type="compositionally biased region" description="Polar residues" evidence="1">
    <location>
        <begin position="11"/>
        <end position="20"/>
    </location>
</feature>
<dbReference type="Gene3D" id="3.40.50.410">
    <property type="entry name" value="von Willebrand factor, type A domain"/>
    <property type="match status" value="1"/>
</dbReference>
<evidence type="ECO:0000256" key="2">
    <source>
        <dbReference type="SAM" id="Phobius"/>
    </source>
</evidence>
<reference evidence="4 5" key="1">
    <citation type="submission" date="2019-04" db="EMBL/GenBank/DDBJ databases">
        <title>Lampropedia sp YIM MLB12 draf genome.</title>
        <authorList>
            <person name="Wang Y.-X."/>
        </authorList>
    </citation>
    <scope>NUCLEOTIDE SEQUENCE [LARGE SCALE GENOMIC DNA]</scope>
    <source>
        <strain evidence="4 5">YIM MLB12</strain>
    </source>
</reference>
<feature type="region of interest" description="Disordered" evidence="1">
    <location>
        <begin position="1"/>
        <end position="23"/>
    </location>
</feature>
<dbReference type="AlphaFoldDB" id="A0A4S5BRY8"/>
<feature type="domain" description="IPTL-CTERM protein sorting" evidence="3">
    <location>
        <begin position="1130"/>
        <end position="1156"/>
    </location>
</feature>
<dbReference type="InterPro" id="IPR026442">
    <property type="entry name" value="IPTL_CTERM"/>
</dbReference>
<dbReference type="OrthoDB" id="5168887at2"/>
<accession>A0A4S5BRY8</accession>
<evidence type="ECO:0000259" key="3">
    <source>
        <dbReference type="Pfam" id="PF18203"/>
    </source>
</evidence>
<gene>
    <name evidence="4" type="ORF">E8K88_07875</name>
</gene>
<dbReference type="EMBL" id="SSWX01000008">
    <property type="protein sequence ID" value="THJ34003.1"/>
    <property type="molecule type" value="Genomic_DNA"/>
</dbReference>
<keyword evidence="5" id="KW-1185">Reference proteome</keyword>
<keyword evidence="2" id="KW-0812">Transmembrane</keyword>
<comment type="caution">
    <text evidence="4">The sequence shown here is derived from an EMBL/GenBank/DDBJ whole genome shotgun (WGS) entry which is preliminary data.</text>
</comment>
<proteinExistence type="predicted"/>
<keyword evidence="2" id="KW-0472">Membrane</keyword>
<evidence type="ECO:0000313" key="5">
    <source>
        <dbReference type="Proteomes" id="UP000306236"/>
    </source>
</evidence>
<evidence type="ECO:0000313" key="4">
    <source>
        <dbReference type="EMBL" id="THJ34003.1"/>
    </source>
</evidence>
<organism evidence="4 5">
    <name type="scientific">Lampropedia aestuarii</name>
    <dbReference type="NCBI Taxonomy" id="2562762"/>
    <lineage>
        <taxon>Bacteria</taxon>
        <taxon>Pseudomonadati</taxon>
        <taxon>Pseudomonadota</taxon>
        <taxon>Betaproteobacteria</taxon>
        <taxon>Burkholderiales</taxon>
        <taxon>Comamonadaceae</taxon>
        <taxon>Lampropedia</taxon>
    </lineage>
</organism>
<dbReference type="Pfam" id="PF18203">
    <property type="entry name" value="IPTL-CTERM"/>
    <property type="match status" value="1"/>
</dbReference>
<keyword evidence="2" id="KW-1133">Transmembrane helix</keyword>
<feature type="transmembrane region" description="Helical" evidence="2">
    <location>
        <begin position="1134"/>
        <end position="1151"/>
    </location>
</feature>
<protein>
    <submittedName>
        <fullName evidence="4">VWA domain-containing protein</fullName>
    </submittedName>
</protein>
<dbReference type="InterPro" id="IPR036465">
    <property type="entry name" value="vWFA_dom_sf"/>
</dbReference>